<gene>
    <name evidence="1" type="ORF">CYMTET_23444</name>
</gene>
<protein>
    <submittedName>
        <fullName evidence="1">Uncharacterized protein</fullName>
    </submittedName>
</protein>
<keyword evidence="2" id="KW-1185">Reference proteome</keyword>
<evidence type="ECO:0000313" key="2">
    <source>
        <dbReference type="Proteomes" id="UP001190700"/>
    </source>
</evidence>
<sequence>MSVSEGVRRMYSCFTVGTGSAGCGDIERWWFALGSFGGQAELPQMCVGGKGALADGPPHIAKEVTSRRGLWGWVVTHELSTLGDKRVSPQHGRRRDDGEHQQTVVRWQRSWLGRRPLGMGVERAAELSSSRVPSHRVAAAVQRARRSWDRPAKPGVRLHLRGLQATPACVGWCSNSGVSLSAAILVGFFELFQKDSLTVGKRSISRAKLGRDDVLL</sequence>
<dbReference type="AlphaFoldDB" id="A0AAE0FY70"/>
<dbReference type="EMBL" id="LGRX02012056">
    <property type="protein sequence ID" value="KAK3268029.1"/>
    <property type="molecule type" value="Genomic_DNA"/>
</dbReference>
<organism evidence="1 2">
    <name type="scientific">Cymbomonas tetramitiformis</name>
    <dbReference type="NCBI Taxonomy" id="36881"/>
    <lineage>
        <taxon>Eukaryota</taxon>
        <taxon>Viridiplantae</taxon>
        <taxon>Chlorophyta</taxon>
        <taxon>Pyramimonadophyceae</taxon>
        <taxon>Pyramimonadales</taxon>
        <taxon>Pyramimonadaceae</taxon>
        <taxon>Cymbomonas</taxon>
    </lineage>
</organism>
<comment type="caution">
    <text evidence="1">The sequence shown here is derived from an EMBL/GenBank/DDBJ whole genome shotgun (WGS) entry which is preliminary data.</text>
</comment>
<evidence type="ECO:0000313" key="1">
    <source>
        <dbReference type="EMBL" id="KAK3268029.1"/>
    </source>
</evidence>
<reference evidence="1 2" key="1">
    <citation type="journal article" date="2015" name="Genome Biol. Evol.">
        <title>Comparative Genomics of a Bacterivorous Green Alga Reveals Evolutionary Causalities and Consequences of Phago-Mixotrophic Mode of Nutrition.</title>
        <authorList>
            <person name="Burns J.A."/>
            <person name="Paasch A."/>
            <person name="Narechania A."/>
            <person name="Kim E."/>
        </authorList>
    </citation>
    <scope>NUCLEOTIDE SEQUENCE [LARGE SCALE GENOMIC DNA]</scope>
    <source>
        <strain evidence="1 2">PLY_AMNH</strain>
    </source>
</reference>
<dbReference type="Proteomes" id="UP001190700">
    <property type="component" value="Unassembled WGS sequence"/>
</dbReference>
<name>A0AAE0FY70_9CHLO</name>
<proteinExistence type="predicted"/>
<accession>A0AAE0FY70</accession>